<feature type="region of interest" description="Disordered" evidence="1">
    <location>
        <begin position="1"/>
        <end position="262"/>
    </location>
</feature>
<organism evidence="2 3">
    <name type="scientific">Colletotrichum tanaceti</name>
    <dbReference type="NCBI Taxonomy" id="1306861"/>
    <lineage>
        <taxon>Eukaryota</taxon>
        <taxon>Fungi</taxon>
        <taxon>Dikarya</taxon>
        <taxon>Ascomycota</taxon>
        <taxon>Pezizomycotina</taxon>
        <taxon>Sordariomycetes</taxon>
        <taxon>Hypocreomycetidae</taxon>
        <taxon>Glomerellales</taxon>
        <taxon>Glomerellaceae</taxon>
        <taxon>Colletotrichum</taxon>
        <taxon>Colletotrichum destructivum species complex</taxon>
    </lineage>
</organism>
<evidence type="ECO:0000256" key="1">
    <source>
        <dbReference type="SAM" id="MobiDB-lite"/>
    </source>
</evidence>
<name>A0A4U6X1Q9_9PEZI</name>
<accession>A0A4U6X1Q9</accession>
<feature type="region of interest" description="Disordered" evidence="1">
    <location>
        <begin position="282"/>
        <end position="324"/>
    </location>
</feature>
<gene>
    <name evidence="2" type="ORF">CTA1_532</name>
</gene>
<feature type="compositionally biased region" description="Basic residues" evidence="1">
    <location>
        <begin position="77"/>
        <end position="87"/>
    </location>
</feature>
<feature type="compositionally biased region" description="Low complexity" evidence="1">
    <location>
        <begin position="217"/>
        <end position="259"/>
    </location>
</feature>
<feature type="compositionally biased region" description="Basic residues" evidence="1">
    <location>
        <begin position="162"/>
        <end position="174"/>
    </location>
</feature>
<feature type="region of interest" description="Disordered" evidence="1">
    <location>
        <begin position="556"/>
        <end position="583"/>
    </location>
</feature>
<evidence type="ECO:0000313" key="2">
    <source>
        <dbReference type="EMBL" id="TKW49312.1"/>
    </source>
</evidence>
<dbReference type="Proteomes" id="UP000310108">
    <property type="component" value="Unassembled WGS sequence"/>
</dbReference>
<sequence>MSSASPPVGVVKAPTSIGVSPRSRLRGSVLPRSISKTSAQDPSLRCGASMPSQASRSLPATRVLRSEARRQGWCSVSRRRRGQHPHPHPSDGADGRSASRAQRSWFSRRRAPKSRFATSRAGDASAALMKPPRAASSPGPRGGQANGSNSSRTSREGFTSKSTRRSPRTARRMFSRSASVQDSPTYRAGGVSFTSSRVSGGSTSPRRPRATRRSRRTSTGWSLSSAASHAAAASHRIGSVTSSSSAASSTRGSSSLRGGYFSCHEGRAVSSSMRRDLTLRMRARASATRPPKRAARTASRASRRRANAAKARTRKSDPAPLGSGIHSRMRAACFSASGLARRRTRSWRWASRERRRKAERTKESRSAASRGGWEARLTRRRRTPVRIVGWCEMASSLAREEGVRETSRVRMRCGAAREARARFVMRRLRIAATAASELLSLSVFLLSWSSSSSSWRPAPPSQWATTMARISGGREVSLKGLRCGRERRAMRSRSRAWRASMSGMEAVKAAGSLPSDGGFPPAGLIWRRISSASTAAPWRLARSAVSVSVAARARKDEMRRVVSSSAQRRPWGGEGEPSAGPEPSCCCVWSNMVTVTMPG</sequence>
<comment type="caution">
    <text evidence="2">The sequence shown here is derived from an EMBL/GenBank/DDBJ whole genome shotgun (WGS) entry which is preliminary data.</text>
</comment>
<feature type="region of interest" description="Disordered" evidence="1">
    <location>
        <begin position="346"/>
        <end position="373"/>
    </location>
</feature>
<feature type="compositionally biased region" description="Polar residues" evidence="1">
    <location>
        <begin position="192"/>
        <end position="201"/>
    </location>
</feature>
<dbReference type="AlphaFoldDB" id="A0A4U6X1Q9"/>
<feature type="compositionally biased region" description="Basic residues" evidence="1">
    <location>
        <begin position="206"/>
        <end position="216"/>
    </location>
</feature>
<feature type="compositionally biased region" description="Polar residues" evidence="1">
    <location>
        <begin position="146"/>
        <end position="161"/>
    </location>
</feature>
<evidence type="ECO:0000313" key="3">
    <source>
        <dbReference type="Proteomes" id="UP000310108"/>
    </source>
</evidence>
<protein>
    <submittedName>
        <fullName evidence="2">Uncharacterized protein</fullName>
    </submittedName>
</protein>
<keyword evidence="3" id="KW-1185">Reference proteome</keyword>
<proteinExistence type="predicted"/>
<dbReference type="EMBL" id="PJEX01000568">
    <property type="protein sequence ID" value="TKW49312.1"/>
    <property type="molecule type" value="Genomic_DNA"/>
</dbReference>
<reference evidence="2 3" key="1">
    <citation type="journal article" date="2019" name="PLoS ONE">
        <title>Comparative genome analysis indicates high evolutionary potential of pathogenicity genes in Colletotrichum tanaceti.</title>
        <authorList>
            <person name="Lelwala R.V."/>
            <person name="Korhonen P.K."/>
            <person name="Young N.D."/>
            <person name="Scott J.B."/>
            <person name="Ades P.A."/>
            <person name="Gasser R.B."/>
            <person name="Taylor P.W.J."/>
        </authorList>
    </citation>
    <scope>NUCLEOTIDE SEQUENCE [LARGE SCALE GENOMIC DNA]</scope>
    <source>
        <strain evidence="2">BRIP57314</strain>
    </source>
</reference>
<feature type="compositionally biased region" description="Basic residues" evidence="1">
    <location>
        <begin position="290"/>
        <end position="313"/>
    </location>
</feature>